<evidence type="ECO:0000313" key="4">
    <source>
        <dbReference type="EMBL" id="BCX88729.1"/>
    </source>
</evidence>
<organism evidence="4 5">
    <name type="scientific">Methylomarinovum tepidoasis</name>
    <dbReference type="NCBI Taxonomy" id="2840183"/>
    <lineage>
        <taxon>Bacteria</taxon>
        <taxon>Pseudomonadati</taxon>
        <taxon>Pseudomonadota</taxon>
        <taxon>Gammaproteobacteria</taxon>
        <taxon>Methylococcales</taxon>
        <taxon>Methylothermaceae</taxon>
        <taxon>Methylomarinovum</taxon>
    </lineage>
</organism>
<dbReference type="InterPro" id="IPR011009">
    <property type="entry name" value="Kinase-like_dom_sf"/>
</dbReference>
<dbReference type="Pfam" id="PF01636">
    <property type="entry name" value="APH"/>
    <property type="match status" value="1"/>
</dbReference>
<dbReference type="SUPFAM" id="SSF56112">
    <property type="entry name" value="Protein kinase-like (PK-like)"/>
    <property type="match status" value="1"/>
</dbReference>
<evidence type="ECO:0000256" key="1">
    <source>
        <dbReference type="ARBA" id="ARBA00022741"/>
    </source>
</evidence>
<evidence type="ECO:0000256" key="2">
    <source>
        <dbReference type="ARBA" id="ARBA00022840"/>
    </source>
</evidence>
<reference evidence="5" key="1">
    <citation type="journal article" date="2024" name="Int. J. Syst. Evol. Microbiol.">
        <title>Methylomarinovum tepidoasis sp. nov., a moderately thermophilic methanotroph of the family Methylothermaceae isolated from a deep-sea hydrothermal field.</title>
        <authorList>
            <person name="Hirayama H."/>
            <person name="Takaki Y."/>
            <person name="Abe M."/>
            <person name="Miyazaki M."/>
            <person name="Uematsu K."/>
            <person name="Matsui Y."/>
            <person name="Takai K."/>
        </authorList>
    </citation>
    <scope>NUCLEOTIDE SEQUENCE [LARGE SCALE GENOMIC DNA]</scope>
    <source>
        <strain evidence="5">IN45</strain>
    </source>
</reference>
<evidence type="ECO:0000313" key="5">
    <source>
        <dbReference type="Proteomes" id="UP001321450"/>
    </source>
</evidence>
<dbReference type="EMBL" id="AP024718">
    <property type="protein sequence ID" value="BCX88729.1"/>
    <property type="molecule type" value="Genomic_DNA"/>
</dbReference>
<dbReference type="EC" id="2.7.1.221" evidence="4"/>
<dbReference type="GO" id="GO:0005524">
    <property type="term" value="F:ATP binding"/>
    <property type="evidence" value="ECO:0007669"/>
    <property type="project" value="UniProtKB-KW"/>
</dbReference>
<feature type="domain" description="Aminoglycoside phosphotransferase" evidence="3">
    <location>
        <begin position="36"/>
        <end position="259"/>
    </location>
</feature>
<dbReference type="AlphaFoldDB" id="A0AAU9C6B6"/>
<keyword evidence="5" id="KW-1185">Reference proteome</keyword>
<keyword evidence="4" id="KW-0808">Transferase</keyword>
<dbReference type="KEGG" id="meiy:MIN45_P1098"/>
<keyword evidence="2" id="KW-0067">ATP-binding</keyword>
<dbReference type="PANTHER" id="PTHR33540">
    <property type="entry name" value="TRNA THREONYLCARBAMOYLADENOSINE BIOSYNTHESIS PROTEIN TSAE"/>
    <property type="match status" value="1"/>
</dbReference>
<dbReference type="InterPro" id="IPR002575">
    <property type="entry name" value="Aminoglycoside_PTrfase"/>
</dbReference>
<dbReference type="Proteomes" id="UP001321450">
    <property type="component" value="Chromosome"/>
</dbReference>
<dbReference type="GO" id="GO:0016740">
    <property type="term" value="F:transferase activity"/>
    <property type="evidence" value="ECO:0007669"/>
    <property type="project" value="UniProtKB-KW"/>
</dbReference>
<evidence type="ECO:0000259" key="3">
    <source>
        <dbReference type="Pfam" id="PF01636"/>
    </source>
</evidence>
<proteinExistence type="predicted"/>
<sequence>MQALKMARILARSPTQTADARLEALLTWAPVAFTHWTPVAGDASRRRYFRLHGDGQRWIVMDAPPPESPQRFAAVAGLLGRAGVLVPQILAQDFERGFLLLEDFGDRTCLQALDAESADGLYGAALATLLRLQTRLDPKTAALPAYDRDLLRRELEIFPDWLLKRWLDLPLDTALWERTCEALVESALQQPRVVVHRDYHSRNLMVLDEGGLGVLDFQDAVVGPVTYDAVSLLRDCYVAWPPERVALWAEDYRRRLGRAGLVVDAPTWQSWFDRMGIQRHLKAAGIFARLWLRDGKPGYLKDIPRTLRYVAAACQGDAALAPLGDFVSATVLPQVEARL</sequence>
<dbReference type="RefSeq" id="WP_286293975.1">
    <property type="nucleotide sequence ID" value="NZ_AP024718.1"/>
</dbReference>
<accession>A0AAU9C6B6</accession>
<name>A0AAU9C6B6_9GAMM</name>
<protein>
    <submittedName>
        <fullName evidence="4">N-acetylmuramate 1-kinase</fullName>
        <ecNumber evidence="4">2.7.1.221</ecNumber>
    </submittedName>
</protein>
<dbReference type="Gene3D" id="3.90.1200.10">
    <property type="match status" value="1"/>
</dbReference>
<dbReference type="Gene3D" id="3.30.200.20">
    <property type="entry name" value="Phosphorylase Kinase, domain 1"/>
    <property type="match status" value="1"/>
</dbReference>
<dbReference type="PANTHER" id="PTHR33540:SF1">
    <property type="entry name" value="N-ACETYLMURAMATE_N-ACETYLGLUCOSAMINE KINASE"/>
    <property type="match status" value="1"/>
</dbReference>
<gene>
    <name evidence="4" type="ORF">MIN45_P1098</name>
</gene>
<keyword evidence="1" id="KW-0547">Nucleotide-binding</keyword>